<keyword evidence="3" id="KW-0349">Heme</keyword>
<proteinExistence type="inferred from homology"/>
<dbReference type="GO" id="GO:0071949">
    <property type="term" value="F:FAD binding"/>
    <property type="evidence" value="ECO:0007669"/>
    <property type="project" value="TreeGrafter"/>
</dbReference>
<protein>
    <recommendedName>
        <fullName evidence="2">nitric oxide dioxygenase</fullName>
        <ecNumber evidence="2">1.14.12.17</ecNumber>
    </recommendedName>
</protein>
<keyword evidence="5" id="KW-0479">Metal-binding</keyword>
<keyword evidence="13" id="KW-1185">Reference proteome</keyword>
<accession>A0A1G8Q8K3</accession>
<evidence type="ECO:0000256" key="4">
    <source>
        <dbReference type="ARBA" id="ARBA00022621"/>
    </source>
</evidence>
<evidence type="ECO:0000256" key="3">
    <source>
        <dbReference type="ARBA" id="ARBA00022617"/>
    </source>
</evidence>
<comment type="similarity">
    <text evidence="1">In the C-terminal section; belongs to the flavoprotein pyridine nucleotide cytochrome reductase family.</text>
</comment>
<name>A0A1G8Q8K3_9NOCA</name>
<evidence type="ECO:0000256" key="6">
    <source>
        <dbReference type="ARBA" id="ARBA00023004"/>
    </source>
</evidence>
<evidence type="ECO:0000259" key="11">
    <source>
        <dbReference type="PROSITE" id="PS51384"/>
    </source>
</evidence>
<dbReference type="PANTHER" id="PTHR43396">
    <property type="entry name" value="FLAVOHEMOPROTEIN"/>
    <property type="match status" value="1"/>
</dbReference>
<dbReference type="PROSITE" id="PS01033">
    <property type="entry name" value="GLOBIN"/>
    <property type="match status" value="1"/>
</dbReference>
<evidence type="ECO:0000256" key="7">
    <source>
        <dbReference type="ARBA" id="ARBA00023027"/>
    </source>
</evidence>
<dbReference type="PROSITE" id="PS51384">
    <property type="entry name" value="FAD_FR"/>
    <property type="match status" value="1"/>
</dbReference>
<keyword evidence="4" id="KW-0813">Transport</keyword>
<dbReference type="EC" id="1.14.12.17" evidence="2"/>
<organism evidence="12 13">
    <name type="scientific">Rhodococcus triatomae</name>
    <dbReference type="NCBI Taxonomy" id="300028"/>
    <lineage>
        <taxon>Bacteria</taxon>
        <taxon>Bacillati</taxon>
        <taxon>Actinomycetota</taxon>
        <taxon>Actinomycetes</taxon>
        <taxon>Mycobacteriales</taxon>
        <taxon>Nocardiaceae</taxon>
        <taxon>Rhodococcus</taxon>
    </lineage>
</organism>
<dbReference type="InterPro" id="IPR001433">
    <property type="entry name" value="OxRdtase_FAD/NAD-bd"/>
</dbReference>
<dbReference type="SUPFAM" id="SSF46458">
    <property type="entry name" value="Globin-like"/>
    <property type="match status" value="1"/>
</dbReference>
<dbReference type="SUPFAM" id="SSF63380">
    <property type="entry name" value="Riboflavin synthase domain-like"/>
    <property type="match status" value="1"/>
</dbReference>
<evidence type="ECO:0000256" key="2">
    <source>
        <dbReference type="ARBA" id="ARBA00012229"/>
    </source>
</evidence>
<dbReference type="GO" id="GO:0008941">
    <property type="term" value="F:nitric oxide dioxygenase NAD(P)H activity"/>
    <property type="evidence" value="ECO:0007669"/>
    <property type="project" value="UniProtKB-EC"/>
</dbReference>
<dbReference type="RefSeq" id="WP_083343269.1">
    <property type="nucleotide sequence ID" value="NZ_CP048813.1"/>
</dbReference>
<dbReference type="AlphaFoldDB" id="A0A1G8Q8K3"/>
<evidence type="ECO:0000313" key="13">
    <source>
        <dbReference type="Proteomes" id="UP000183263"/>
    </source>
</evidence>
<evidence type="ECO:0000256" key="5">
    <source>
        <dbReference type="ARBA" id="ARBA00022723"/>
    </source>
</evidence>
<dbReference type="InterPro" id="IPR000971">
    <property type="entry name" value="Globin"/>
</dbReference>
<evidence type="ECO:0000313" key="12">
    <source>
        <dbReference type="EMBL" id="SDJ00440.1"/>
    </source>
</evidence>
<dbReference type="Pfam" id="PF00175">
    <property type="entry name" value="NAD_binding_1"/>
    <property type="match status" value="1"/>
</dbReference>
<dbReference type="CDD" id="cd14782">
    <property type="entry name" value="FHb-globin_2"/>
    <property type="match status" value="1"/>
</dbReference>
<dbReference type="PANTHER" id="PTHR43396:SF3">
    <property type="entry name" value="FLAVOHEMOPROTEIN"/>
    <property type="match status" value="1"/>
</dbReference>
<dbReference type="GO" id="GO:0019825">
    <property type="term" value="F:oxygen binding"/>
    <property type="evidence" value="ECO:0007669"/>
    <property type="project" value="InterPro"/>
</dbReference>
<dbReference type="OrthoDB" id="9801223at2"/>
<dbReference type="Proteomes" id="UP000183263">
    <property type="component" value="Unassembled WGS sequence"/>
</dbReference>
<dbReference type="Gene3D" id="1.10.490.10">
    <property type="entry name" value="Globins"/>
    <property type="match status" value="1"/>
</dbReference>
<keyword evidence="12" id="KW-0560">Oxidoreductase</keyword>
<keyword evidence="7" id="KW-0520">NAD</keyword>
<dbReference type="InterPro" id="IPR017938">
    <property type="entry name" value="Riboflavin_synthase-like_b-brl"/>
</dbReference>
<dbReference type="EMBL" id="FNDN01000014">
    <property type="protein sequence ID" value="SDJ00440.1"/>
    <property type="molecule type" value="Genomic_DNA"/>
</dbReference>
<dbReference type="Gene3D" id="3.40.50.80">
    <property type="entry name" value="Nucleotide-binding domain of ferredoxin-NADP reductase (FNR) module"/>
    <property type="match status" value="1"/>
</dbReference>
<keyword evidence="4" id="KW-0561">Oxygen transport</keyword>
<reference evidence="12 13" key="1">
    <citation type="submission" date="2016-10" db="EMBL/GenBank/DDBJ databases">
        <authorList>
            <person name="de Groot N.N."/>
        </authorList>
    </citation>
    <scope>NUCLEOTIDE SEQUENCE [LARGE SCALE GENOMIC DNA]</scope>
    <source>
        <strain evidence="12 13">DSM 44892</strain>
    </source>
</reference>
<gene>
    <name evidence="12" type="ORF">SAMN05444695_11489</name>
</gene>
<dbReference type="CDD" id="cd06184">
    <property type="entry name" value="flavohem_like_fad_nad_binding"/>
    <property type="match status" value="1"/>
</dbReference>
<evidence type="ECO:0000256" key="9">
    <source>
        <dbReference type="ARBA" id="ARBA00049433"/>
    </source>
</evidence>
<feature type="domain" description="Globin" evidence="10">
    <location>
        <begin position="14"/>
        <end position="155"/>
    </location>
</feature>
<dbReference type="InterPro" id="IPR017927">
    <property type="entry name" value="FAD-bd_FR_type"/>
</dbReference>
<feature type="domain" description="FAD-binding FR-type" evidence="11">
    <location>
        <begin position="199"/>
        <end position="317"/>
    </location>
</feature>
<evidence type="ECO:0000259" key="10">
    <source>
        <dbReference type="PROSITE" id="PS01033"/>
    </source>
</evidence>
<dbReference type="InterPro" id="IPR039261">
    <property type="entry name" value="FNR_nucleotide-bd"/>
</dbReference>
<dbReference type="GO" id="GO:0020037">
    <property type="term" value="F:heme binding"/>
    <property type="evidence" value="ECO:0007669"/>
    <property type="project" value="InterPro"/>
</dbReference>
<comment type="catalytic activity">
    <reaction evidence="8">
        <text>2 nitric oxide + NADH + 2 O2 = 2 nitrate + NAD(+) + H(+)</text>
        <dbReference type="Rhea" id="RHEA:19469"/>
        <dbReference type="ChEBI" id="CHEBI:15378"/>
        <dbReference type="ChEBI" id="CHEBI:15379"/>
        <dbReference type="ChEBI" id="CHEBI:16480"/>
        <dbReference type="ChEBI" id="CHEBI:17632"/>
        <dbReference type="ChEBI" id="CHEBI:57540"/>
        <dbReference type="ChEBI" id="CHEBI:57945"/>
        <dbReference type="EC" id="1.14.12.17"/>
    </reaction>
</comment>
<evidence type="ECO:0000256" key="1">
    <source>
        <dbReference type="ARBA" id="ARBA00006401"/>
    </source>
</evidence>
<comment type="catalytic activity">
    <reaction evidence="9">
        <text>2 nitric oxide + NADPH + 2 O2 = 2 nitrate + NADP(+) + H(+)</text>
        <dbReference type="Rhea" id="RHEA:19465"/>
        <dbReference type="ChEBI" id="CHEBI:15378"/>
        <dbReference type="ChEBI" id="CHEBI:15379"/>
        <dbReference type="ChEBI" id="CHEBI:16480"/>
        <dbReference type="ChEBI" id="CHEBI:17632"/>
        <dbReference type="ChEBI" id="CHEBI:57783"/>
        <dbReference type="ChEBI" id="CHEBI:58349"/>
        <dbReference type="EC" id="1.14.12.17"/>
    </reaction>
</comment>
<keyword evidence="12" id="KW-0223">Dioxygenase</keyword>
<dbReference type="GO" id="GO:0005344">
    <property type="term" value="F:oxygen carrier activity"/>
    <property type="evidence" value="ECO:0007669"/>
    <property type="project" value="UniProtKB-KW"/>
</dbReference>
<dbReference type="GO" id="GO:0071500">
    <property type="term" value="P:cellular response to nitrosative stress"/>
    <property type="evidence" value="ECO:0007669"/>
    <property type="project" value="TreeGrafter"/>
</dbReference>
<dbReference type="GO" id="GO:0046210">
    <property type="term" value="P:nitric oxide catabolic process"/>
    <property type="evidence" value="ECO:0007669"/>
    <property type="project" value="TreeGrafter"/>
</dbReference>
<dbReference type="Gene3D" id="2.40.30.10">
    <property type="entry name" value="Translation factors"/>
    <property type="match status" value="1"/>
</dbReference>
<evidence type="ECO:0000256" key="8">
    <source>
        <dbReference type="ARBA" id="ARBA00048649"/>
    </source>
</evidence>
<dbReference type="GO" id="GO:0046872">
    <property type="term" value="F:metal ion binding"/>
    <property type="evidence" value="ECO:0007669"/>
    <property type="project" value="UniProtKB-KW"/>
</dbReference>
<dbReference type="InterPro" id="IPR009050">
    <property type="entry name" value="Globin-like_sf"/>
</dbReference>
<dbReference type="InterPro" id="IPR012292">
    <property type="entry name" value="Globin/Proto"/>
</dbReference>
<sequence length="451" mass="48675">MSATATTVLTVKPELEPEHAEIVRATLPLVGANVDEITRVFYRTLFAHHPSLIRDLFNRGNQAQGAQQRALAASIATFATHLVDPDLPNPADLLSRIGHKHASLGITEDQYQVVHDTLFSAIVEVLGADVVTADVAAAWDRVYWLMAQTLVAFERGLYEEAGVPDGDVFRRARVVGRVDDRVVGRVDDRVVGRVDDRVVGRVDDTVVGRVENTVVGRVDGADVVVFVVESTDPGAPLPAFRPGQYVSVGVVLGDGARQLRQYSLVGAPAAGRLSFAVRRVDPVGDHPAGEVSTWLHRNVQIGDEIDVTLPFGDLTIDTEATTPLVLISAGIGDTPMIGILDHLATHSPARPTLVLHADRSPATHPLRTDMHSLVGSLENGSLDVWYETDAGDARAGRMDLSQVELPEEADVYLCGGNGFLHAVREQLRAAGVPAEKVHFELFSPNDWLLDA</sequence>
<keyword evidence="6" id="KW-0408">Iron</keyword>
<dbReference type="SUPFAM" id="SSF52343">
    <property type="entry name" value="Ferredoxin reductase-like, C-terminal NADP-linked domain"/>
    <property type="match status" value="1"/>
</dbReference>